<keyword evidence="4" id="KW-1185">Reference proteome</keyword>
<keyword evidence="1" id="KW-0472">Membrane</keyword>
<dbReference type="AlphaFoldDB" id="A0A235FEF6"/>
<feature type="transmembrane region" description="Helical" evidence="1">
    <location>
        <begin position="52"/>
        <end position="73"/>
    </location>
</feature>
<organism evidence="3 4">
    <name type="scientific">Fictibacillus aquaticus</name>
    <dbReference type="NCBI Taxonomy" id="2021314"/>
    <lineage>
        <taxon>Bacteria</taxon>
        <taxon>Bacillati</taxon>
        <taxon>Bacillota</taxon>
        <taxon>Bacilli</taxon>
        <taxon>Bacillales</taxon>
        <taxon>Fictibacillaceae</taxon>
        <taxon>Fictibacillus</taxon>
    </lineage>
</organism>
<keyword evidence="1" id="KW-1133">Transmembrane helix</keyword>
<dbReference type="Pfam" id="PF18902">
    <property type="entry name" value="DUF5658"/>
    <property type="match status" value="1"/>
</dbReference>
<dbReference type="OrthoDB" id="2972739at2"/>
<protein>
    <recommendedName>
        <fullName evidence="2">DUF5658 domain-containing protein</fullName>
    </recommendedName>
</protein>
<gene>
    <name evidence="3" type="ORF">CGZ90_07615</name>
</gene>
<name>A0A235FEF6_9BACL</name>
<proteinExistence type="predicted"/>
<sequence length="106" mass="12374">MELKAVSSRHLWICIFLAFFNVADALFTHYFLQNGGVELNPLMRTIYEMHPLLFITIKFLFSLLVLAIGLIPLRRKIQRLIAFAFSVYFVIISWQLFLLITHVKTG</sequence>
<evidence type="ECO:0000313" key="3">
    <source>
        <dbReference type="EMBL" id="OYD59738.1"/>
    </source>
</evidence>
<feature type="transmembrane region" description="Helical" evidence="1">
    <location>
        <begin position="80"/>
        <end position="100"/>
    </location>
</feature>
<feature type="transmembrane region" description="Helical" evidence="1">
    <location>
        <begin position="12"/>
        <end position="32"/>
    </location>
</feature>
<evidence type="ECO:0000313" key="4">
    <source>
        <dbReference type="Proteomes" id="UP000215059"/>
    </source>
</evidence>
<reference evidence="3 4" key="1">
    <citation type="submission" date="2017-07" db="EMBL/GenBank/DDBJ databases">
        <title>Fictibacillus sp. nov. GDSW-R2A3 Genome sequencing and assembly.</title>
        <authorList>
            <person name="Mayilraj S."/>
        </authorList>
    </citation>
    <scope>NUCLEOTIDE SEQUENCE [LARGE SCALE GENOMIC DNA]</scope>
    <source>
        <strain evidence="3 4">GDSW-R2A3</strain>
    </source>
</reference>
<dbReference type="RefSeq" id="WP_094251700.1">
    <property type="nucleotide sequence ID" value="NZ_JBHLXL010000001.1"/>
</dbReference>
<dbReference type="InterPro" id="IPR043717">
    <property type="entry name" value="DUF5658"/>
</dbReference>
<feature type="domain" description="DUF5658" evidence="2">
    <location>
        <begin position="15"/>
        <end position="100"/>
    </location>
</feature>
<evidence type="ECO:0000259" key="2">
    <source>
        <dbReference type="Pfam" id="PF18902"/>
    </source>
</evidence>
<accession>A0A235FEF6</accession>
<keyword evidence="1" id="KW-0812">Transmembrane</keyword>
<evidence type="ECO:0000256" key="1">
    <source>
        <dbReference type="SAM" id="Phobius"/>
    </source>
</evidence>
<dbReference type="Proteomes" id="UP000215059">
    <property type="component" value="Unassembled WGS sequence"/>
</dbReference>
<dbReference type="EMBL" id="NOII01000001">
    <property type="protein sequence ID" value="OYD59738.1"/>
    <property type="molecule type" value="Genomic_DNA"/>
</dbReference>
<comment type="caution">
    <text evidence="3">The sequence shown here is derived from an EMBL/GenBank/DDBJ whole genome shotgun (WGS) entry which is preliminary data.</text>
</comment>